<name>A0A0C3AMF5_SERVB</name>
<reference evidence="1 2" key="1">
    <citation type="submission" date="2014-04" db="EMBL/GenBank/DDBJ databases">
        <authorList>
            <consortium name="DOE Joint Genome Institute"/>
            <person name="Kuo A."/>
            <person name="Zuccaro A."/>
            <person name="Kohler A."/>
            <person name="Nagy L.G."/>
            <person name="Floudas D."/>
            <person name="Copeland A."/>
            <person name="Barry K.W."/>
            <person name="Cichocki N."/>
            <person name="Veneault-Fourrey C."/>
            <person name="LaButti K."/>
            <person name="Lindquist E.A."/>
            <person name="Lipzen A."/>
            <person name="Lundell T."/>
            <person name="Morin E."/>
            <person name="Murat C."/>
            <person name="Sun H."/>
            <person name="Tunlid A."/>
            <person name="Henrissat B."/>
            <person name="Grigoriev I.V."/>
            <person name="Hibbett D.S."/>
            <person name="Martin F."/>
            <person name="Nordberg H.P."/>
            <person name="Cantor M.N."/>
            <person name="Hua S.X."/>
        </authorList>
    </citation>
    <scope>NUCLEOTIDE SEQUENCE [LARGE SCALE GENOMIC DNA]</scope>
    <source>
        <strain evidence="1 2">MAFF 305830</strain>
    </source>
</reference>
<evidence type="ECO:0000313" key="1">
    <source>
        <dbReference type="EMBL" id="KIM21194.1"/>
    </source>
</evidence>
<gene>
    <name evidence="1" type="ORF">M408DRAFT_110557</name>
</gene>
<dbReference type="Proteomes" id="UP000054097">
    <property type="component" value="Unassembled WGS sequence"/>
</dbReference>
<sequence length="65" mass="7370">MRISPQYLALADLNYISAETITHFSAYMIGEFIPLHLSNKKCPSAGHHFIAEPPGGPLRINVWFW</sequence>
<dbReference type="HOGENOM" id="CLU_2851152_0_0_1"/>
<protein>
    <submittedName>
        <fullName evidence="1">Uncharacterized protein</fullName>
    </submittedName>
</protein>
<dbReference type="EMBL" id="KN824390">
    <property type="protein sequence ID" value="KIM21194.1"/>
    <property type="molecule type" value="Genomic_DNA"/>
</dbReference>
<evidence type="ECO:0000313" key="2">
    <source>
        <dbReference type="Proteomes" id="UP000054097"/>
    </source>
</evidence>
<proteinExistence type="predicted"/>
<reference evidence="2" key="2">
    <citation type="submission" date="2015-01" db="EMBL/GenBank/DDBJ databases">
        <title>Evolutionary Origins and Diversification of the Mycorrhizal Mutualists.</title>
        <authorList>
            <consortium name="DOE Joint Genome Institute"/>
            <consortium name="Mycorrhizal Genomics Consortium"/>
            <person name="Kohler A."/>
            <person name="Kuo A."/>
            <person name="Nagy L.G."/>
            <person name="Floudas D."/>
            <person name="Copeland A."/>
            <person name="Barry K.W."/>
            <person name="Cichocki N."/>
            <person name="Veneault-Fourrey C."/>
            <person name="LaButti K."/>
            <person name="Lindquist E.A."/>
            <person name="Lipzen A."/>
            <person name="Lundell T."/>
            <person name="Morin E."/>
            <person name="Murat C."/>
            <person name="Riley R."/>
            <person name="Ohm R."/>
            <person name="Sun H."/>
            <person name="Tunlid A."/>
            <person name="Henrissat B."/>
            <person name="Grigoriev I.V."/>
            <person name="Hibbett D.S."/>
            <person name="Martin F."/>
        </authorList>
    </citation>
    <scope>NUCLEOTIDE SEQUENCE [LARGE SCALE GENOMIC DNA]</scope>
    <source>
        <strain evidence="2">MAFF 305830</strain>
    </source>
</reference>
<keyword evidence="2" id="KW-1185">Reference proteome</keyword>
<organism evidence="1 2">
    <name type="scientific">Serendipita vermifera MAFF 305830</name>
    <dbReference type="NCBI Taxonomy" id="933852"/>
    <lineage>
        <taxon>Eukaryota</taxon>
        <taxon>Fungi</taxon>
        <taxon>Dikarya</taxon>
        <taxon>Basidiomycota</taxon>
        <taxon>Agaricomycotina</taxon>
        <taxon>Agaricomycetes</taxon>
        <taxon>Sebacinales</taxon>
        <taxon>Serendipitaceae</taxon>
        <taxon>Serendipita</taxon>
    </lineage>
</organism>
<dbReference type="AlphaFoldDB" id="A0A0C3AMF5"/>
<accession>A0A0C3AMF5</accession>